<feature type="transmembrane region" description="Helical" evidence="1">
    <location>
        <begin position="239"/>
        <end position="258"/>
    </location>
</feature>
<dbReference type="RefSeq" id="WP_073294880.1">
    <property type="nucleotide sequence ID" value="NZ_FQUF01000003.1"/>
</dbReference>
<gene>
    <name evidence="2" type="ORF">SAMN02745249_00212</name>
</gene>
<proteinExistence type="predicted"/>
<dbReference type="STRING" id="1121025.SAMN02745249_00212"/>
<dbReference type="OrthoDB" id="9809196at2"/>
<feature type="transmembrane region" description="Helical" evidence="1">
    <location>
        <begin position="327"/>
        <end position="344"/>
    </location>
</feature>
<feature type="transmembrane region" description="Helical" evidence="1">
    <location>
        <begin position="155"/>
        <end position="176"/>
    </location>
</feature>
<evidence type="ECO:0000313" key="2">
    <source>
        <dbReference type="EMBL" id="SHE32649.1"/>
    </source>
</evidence>
<sequence length="567" mass="65701">MMTVRQIKLDEFFLSDSYMTSIFIVGILLSVVSQMIYEHFYLNQSSKRWLLKGVAIVLILLYGWYMHSSLSLVDDEFWFFYSIPGIQGMIVYFFLSVLLIWIPTIRQDRMKFSDSFMVSFRALYTSQFFSLVLFIGISGLIFLIEALLFSVGSSWWGNSFIVIFNFVGPMIFLSMLPKYYLIHSTDEEAIEEIEGLIKPSKFLSRLVSFIFIPLMEVYSGILILYILLNFGSGFFTDSLIEGLLLNYIIYGWVLLLLADSVESNFVGLFKSVFPFALIFVVFLQMIATINQIQKLGMTHGRYLILLLGLASIIGSLYYLMKNRSLKIIPILALITGFIAFVPPFDAMSVSVKAQVNRIEDILDRYEVNRETGKSEGEKLISSRDEDKLESSLDYLDGIQALNQLSWLPKRDYVRPMEYFDFDAASPIHPEDFWEEELPEEEIEEEKMRQTRLESDRLNLDLEGFSQLIEVRAFSGLTKEEGEIEKDGVTFQYQVDLEDGFEIYMDSDILEEMLTYDFSQAIEDLEEGRLAIEDLTFTEEIDGYPLQIIIQELEISEESTFIDFYLLF</sequence>
<feature type="transmembrane region" description="Helical" evidence="1">
    <location>
        <begin position="18"/>
        <end position="37"/>
    </location>
</feature>
<dbReference type="AlphaFoldDB" id="A0A1M4SKE5"/>
<feature type="transmembrane region" description="Helical" evidence="1">
    <location>
        <begin position="265"/>
        <end position="287"/>
    </location>
</feature>
<name>A0A1M4SKE5_9LACT</name>
<feature type="transmembrane region" description="Helical" evidence="1">
    <location>
        <begin position="299"/>
        <end position="320"/>
    </location>
</feature>
<feature type="transmembrane region" description="Helical" evidence="1">
    <location>
        <begin position="49"/>
        <end position="66"/>
    </location>
</feature>
<keyword evidence="1" id="KW-1133">Transmembrane helix</keyword>
<accession>A0A1M4SKE5</accession>
<keyword evidence="3" id="KW-1185">Reference proteome</keyword>
<keyword evidence="1" id="KW-0472">Membrane</keyword>
<evidence type="ECO:0000256" key="1">
    <source>
        <dbReference type="SAM" id="Phobius"/>
    </source>
</evidence>
<organism evidence="2 3">
    <name type="scientific">Atopostipes suicloacalis DSM 15692</name>
    <dbReference type="NCBI Taxonomy" id="1121025"/>
    <lineage>
        <taxon>Bacteria</taxon>
        <taxon>Bacillati</taxon>
        <taxon>Bacillota</taxon>
        <taxon>Bacilli</taxon>
        <taxon>Lactobacillales</taxon>
        <taxon>Carnobacteriaceae</taxon>
        <taxon>Atopostipes</taxon>
    </lineage>
</organism>
<reference evidence="3" key="1">
    <citation type="submission" date="2016-11" db="EMBL/GenBank/DDBJ databases">
        <authorList>
            <person name="Varghese N."/>
            <person name="Submissions S."/>
        </authorList>
    </citation>
    <scope>NUCLEOTIDE SEQUENCE [LARGE SCALE GENOMIC DNA]</scope>
    <source>
        <strain evidence="3">DSM 15692</strain>
    </source>
</reference>
<protein>
    <recommendedName>
        <fullName evidence="4">DUF4153 domain-containing protein</fullName>
    </recommendedName>
</protein>
<evidence type="ECO:0000313" key="3">
    <source>
        <dbReference type="Proteomes" id="UP000184128"/>
    </source>
</evidence>
<keyword evidence="1" id="KW-0812">Transmembrane</keyword>
<feature type="transmembrane region" description="Helical" evidence="1">
    <location>
        <begin position="206"/>
        <end position="227"/>
    </location>
</feature>
<dbReference type="Proteomes" id="UP000184128">
    <property type="component" value="Unassembled WGS sequence"/>
</dbReference>
<feature type="transmembrane region" description="Helical" evidence="1">
    <location>
        <begin position="78"/>
        <end position="102"/>
    </location>
</feature>
<evidence type="ECO:0008006" key="4">
    <source>
        <dbReference type="Google" id="ProtNLM"/>
    </source>
</evidence>
<feature type="transmembrane region" description="Helical" evidence="1">
    <location>
        <begin position="123"/>
        <end position="149"/>
    </location>
</feature>
<dbReference type="EMBL" id="FQUF01000003">
    <property type="protein sequence ID" value="SHE32649.1"/>
    <property type="molecule type" value="Genomic_DNA"/>
</dbReference>